<accession>A0A225VJN7</accession>
<evidence type="ECO:0000256" key="3">
    <source>
        <dbReference type="ARBA" id="ARBA00022525"/>
    </source>
</evidence>
<sequence>MSVCQYILLVFVVLLASTVTAQANKAQLIQAKVTPTQHPYDSPMIHRSNDFKERSLRTADTDSDGDDEYTVDEERGVQVAILSKLSSWATKMKLEKTAKNLKFRAWLKAKKTPAQVYTDLKFTGKAPAVVRADKNNYELWCGLSTPVFGEDWVVDI</sequence>
<reference evidence="7" key="1">
    <citation type="submission" date="2017-03" db="EMBL/GenBank/DDBJ databases">
        <title>Phytopthora megakarya and P. palmivora, two closely related causual agents of cacao black pod achieved similar genome size and gene model numbers by different mechanisms.</title>
        <authorList>
            <person name="Ali S."/>
            <person name="Shao J."/>
            <person name="Larry D.J."/>
            <person name="Kronmiller B."/>
            <person name="Shen D."/>
            <person name="Strem M.D."/>
            <person name="Melnick R.L."/>
            <person name="Guiltinan M.J."/>
            <person name="Tyler B.M."/>
            <person name="Meinhardt L.W."/>
            <person name="Bailey B.A."/>
        </authorList>
    </citation>
    <scope>NUCLEOTIDE SEQUENCE [LARGE SCALE GENOMIC DNA]</scope>
    <source>
        <strain evidence="7">zdho120</strain>
    </source>
</reference>
<comment type="domain">
    <text evidence="5">The RxLR-dEER motif acts to carry the protein into the host cell cytoplasm through binding to cell surface phosphatidylinositol-3-phosphate.</text>
</comment>
<dbReference type="EMBL" id="NBNE01004804">
    <property type="protein sequence ID" value="OWZ04730.1"/>
    <property type="molecule type" value="Genomic_DNA"/>
</dbReference>
<comment type="subcellular location">
    <subcellularLocation>
        <location evidence="1 5">Secreted</location>
    </subcellularLocation>
</comment>
<gene>
    <name evidence="6" type="ORF">PHMEG_00023322</name>
</gene>
<evidence type="ECO:0000313" key="7">
    <source>
        <dbReference type="Proteomes" id="UP000198211"/>
    </source>
</evidence>
<dbReference type="OrthoDB" id="120194at2759"/>
<proteinExistence type="inferred from homology"/>
<evidence type="ECO:0000256" key="4">
    <source>
        <dbReference type="ARBA" id="ARBA00022729"/>
    </source>
</evidence>
<feature type="signal peptide" evidence="5">
    <location>
        <begin position="1"/>
        <end position="23"/>
    </location>
</feature>
<organism evidence="6 7">
    <name type="scientific">Phytophthora megakarya</name>
    <dbReference type="NCBI Taxonomy" id="4795"/>
    <lineage>
        <taxon>Eukaryota</taxon>
        <taxon>Sar</taxon>
        <taxon>Stramenopiles</taxon>
        <taxon>Oomycota</taxon>
        <taxon>Peronosporomycetes</taxon>
        <taxon>Peronosporales</taxon>
        <taxon>Peronosporaceae</taxon>
        <taxon>Phytophthora</taxon>
    </lineage>
</organism>
<dbReference type="AlphaFoldDB" id="A0A225VJN7"/>
<comment type="function">
    <text evidence="5">Effector that suppresses plant defense responses during pathogen infection.</text>
</comment>
<evidence type="ECO:0000256" key="1">
    <source>
        <dbReference type="ARBA" id="ARBA00004613"/>
    </source>
</evidence>
<dbReference type="GO" id="GO:0005576">
    <property type="term" value="C:extracellular region"/>
    <property type="evidence" value="ECO:0007669"/>
    <property type="project" value="UniProtKB-SubCell"/>
</dbReference>
<protein>
    <recommendedName>
        <fullName evidence="5">RxLR effector protein</fullName>
    </recommendedName>
</protein>
<evidence type="ECO:0000256" key="2">
    <source>
        <dbReference type="ARBA" id="ARBA00010400"/>
    </source>
</evidence>
<dbReference type="Proteomes" id="UP000198211">
    <property type="component" value="Unassembled WGS sequence"/>
</dbReference>
<feature type="chain" id="PRO_5028502421" description="RxLR effector protein" evidence="5">
    <location>
        <begin position="24"/>
        <end position="156"/>
    </location>
</feature>
<evidence type="ECO:0000313" key="6">
    <source>
        <dbReference type="EMBL" id="OWZ04730.1"/>
    </source>
</evidence>
<keyword evidence="7" id="KW-1185">Reference proteome</keyword>
<dbReference type="Pfam" id="PF16810">
    <property type="entry name" value="RXLR"/>
    <property type="match status" value="1"/>
</dbReference>
<dbReference type="InterPro" id="IPR031825">
    <property type="entry name" value="RXLR"/>
</dbReference>
<name>A0A225VJN7_9STRA</name>
<comment type="similarity">
    <text evidence="2 5">Belongs to the RxLR effector family.</text>
</comment>
<evidence type="ECO:0000256" key="5">
    <source>
        <dbReference type="RuleBase" id="RU367124"/>
    </source>
</evidence>
<keyword evidence="4 5" id="KW-0732">Signal</keyword>
<comment type="caution">
    <text evidence="6">The sequence shown here is derived from an EMBL/GenBank/DDBJ whole genome shotgun (WGS) entry which is preliminary data.</text>
</comment>
<keyword evidence="3 5" id="KW-0964">Secreted</keyword>